<dbReference type="AlphaFoldDB" id="A0A6A6BUM6"/>
<proteinExistence type="predicted"/>
<organism evidence="1 2">
    <name type="scientific">Aplosporella prunicola CBS 121167</name>
    <dbReference type="NCBI Taxonomy" id="1176127"/>
    <lineage>
        <taxon>Eukaryota</taxon>
        <taxon>Fungi</taxon>
        <taxon>Dikarya</taxon>
        <taxon>Ascomycota</taxon>
        <taxon>Pezizomycotina</taxon>
        <taxon>Dothideomycetes</taxon>
        <taxon>Dothideomycetes incertae sedis</taxon>
        <taxon>Botryosphaeriales</taxon>
        <taxon>Aplosporellaceae</taxon>
        <taxon>Aplosporella</taxon>
    </lineage>
</organism>
<dbReference type="Proteomes" id="UP000799438">
    <property type="component" value="Unassembled WGS sequence"/>
</dbReference>
<dbReference type="OrthoDB" id="3910135at2759"/>
<accession>A0A6A6BUM6</accession>
<evidence type="ECO:0000313" key="1">
    <source>
        <dbReference type="EMBL" id="KAF2146924.1"/>
    </source>
</evidence>
<sequence>MTSILPNLVTELERLSLGRDKDAPRRDFENTIEDPVGFSSFYLKERPPTTISTDEFVNECLNPKLDQTHQELLIEENHEYFAKAQRFCDRWNLPEQNSDNFKRLLRGNLLFPVLLLINPCNFHDEDYDQMLEHSPTLDWLSWFFTSIGLSLDDIVIIDIIPLLSKAKRNTMTFEELSKAIPEAFDLAIEFLDIFKPNAIISCQCLTKGQLDETWGRFDHPIARDLCSSVDGACRLEVRRLTIRSRQVHVVKGFHPCYFLREPDASISDQREDLLCQVLRKSYQPCADWKLRIKKDMARQQLTEASNRVKEGLIAFFDILRPYKEAKEEAAGYGISLDEDDLAEDPDVELLVRQLVEFL</sequence>
<name>A0A6A6BUM6_9PEZI</name>
<reference evidence="1" key="1">
    <citation type="journal article" date="2020" name="Stud. Mycol.">
        <title>101 Dothideomycetes genomes: a test case for predicting lifestyles and emergence of pathogens.</title>
        <authorList>
            <person name="Haridas S."/>
            <person name="Albert R."/>
            <person name="Binder M."/>
            <person name="Bloem J."/>
            <person name="Labutti K."/>
            <person name="Salamov A."/>
            <person name="Andreopoulos B."/>
            <person name="Baker S."/>
            <person name="Barry K."/>
            <person name="Bills G."/>
            <person name="Bluhm B."/>
            <person name="Cannon C."/>
            <person name="Castanera R."/>
            <person name="Culley D."/>
            <person name="Daum C."/>
            <person name="Ezra D."/>
            <person name="Gonzalez J."/>
            <person name="Henrissat B."/>
            <person name="Kuo A."/>
            <person name="Liang C."/>
            <person name="Lipzen A."/>
            <person name="Lutzoni F."/>
            <person name="Magnuson J."/>
            <person name="Mondo S."/>
            <person name="Nolan M."/>
            <person name="Ohm R."/>
            <person name="Pangilinan J."/>
            <person name="Park H.-J."/>
            <person name="Ramirez L."/>
            <person name="Alfaro M."/>
            <person name="Sun H."/>
            <person name="Tritt A."/>
            <person name="Yoshinaga Y."/>
            <person name="Zwiers L.-H."/>
            <person name="Turgeon B."/>
            <person name="Goodwin S."/>
            <person name="Spatafora J."/>
            <person name="Crous P."/>
            <person name="Grigoriev I."/>
        </authorList>
    </citation>
    <scope>NUCLEOTIDE SEQUENCE</scope>
    <source>
        <strain evidence="1">CBS 121167</strain>
    </source>
</reference>
<dbReference type="GeneID" id="54302755"/>
<dbReference type="RefSeq" id="XP_033402632.1">
    <property type="nucleotide sequence ID" value="XM_033545255.1"/>
</dbReference>
<keyword evidence="2" id="KW-1185">Reference proteome</keyword>
<gene>
    <name evidence="1" type="ORF">K452DRAFT_337241</name>
</gene>
<dbReference type="EMBL" id="ML995475">
    <property type="protein sequence ID" value="KAF2146924.1"/>
    <property type="molecule type" value="Genomic_DNA"/>
</dbReference>
<evidence type="ECO:0000313" key="2">
    <source>
        <dbReference type="Proteomes" id="UP000799438"/>
    </source>
</evidence>
<protein>
    <submittedName>
        <fullName evidence="1">Uncharacterized protein</fullName>
    </submittedName>
</protein>